<dbReference type="AlphaFoldDB" id="A0A0F9GF82"/>
<dbReference type="EMBL" id="LAZR01018171">
    <property type="protein sequence ID" value="KKL97423.1"/>
    <property type="molecule type" value="Genomic_DNA"/>
</dbReference>
<gene>
    <name evidence="1" type="ORF">LCGC14_1834660</name>
</gene>
<accession>A0A0F9GF82</accession>
<protein>
    <submittedName>
        <fullName evidence="1">Uncharacterized protein</fullName>
    </submittedName>
</protein>
<dbReference type="Pfam" id="PF23899">
    <property type="entry name" value="SU10_portal"/>
    <property type="match status" value="1"/>
</dbReference>
<comment type="caution">
    <text evidence="1">The sequence shown here is derived from an EMBL/GenBank/DDBJ whole genome shotgun (WGS) entry which is preliminary data.</text>
</comment>
<reference evidence="1" key="1">
    <citation type="journal article" date="2015" name="Nature">
        <title>Complex archaea that bridge the gap between prokaryotes and eukaryotes.</title>
        <authorList>
            <person name="Spang A."/>
            <person name="Saw J.H."/>
            <person name="Jorgensen S.L."/>
            <person name="Zaremba-Niedzwiedzka K."/>
            <person name="Martijn J."/>
            <person name="Lind A.E."/>
            <person name="van Eijk R."/>
            <person name="Schleper C."/>
            <person name="Guy L."/>
            <person name="Ettema T.J."/>
        </authorList>
    </citation>
    <scope>NUCLEOTIDE SEQUENCE</scope>
</reference>
<feature type="non-terminal residue" evidence="1">
    <location>
        <position position="144"/>
    </location>
</feature>
<proteinExistence type="predicted"/>
<evidence type="ECO:0000313" key="1">
    <source>
        <dbReference type="EMBL" id="KKL97423.1"/>
    </source>
</evidence>
<dbReference type="InterPro" id="IPR056909">
    <property type="entry name" value="SU10_portal"/>
</dbReference>
<sequence length="144" mass="16398">MYPEAVEKIKVWWTGINTSESTATKLDASRRSEENAEPSWKQTFDFIELWLSFDVDGDGVDEEIVVDFHMLSGTLLSARYNWYADVHRPYRIGVYIPVEGRWMGIGVGKQNEQFQALITTIHRQRLDAGTLANMGQLALKKTSG</sequence>
<organism evidence="1">
    <name type="scientific">marine sediment metagenome</name>
    <dbReference type="NCBI Taxonomy" id="412755"/>
    <lineage>
        <taxon>unclassified sequences</taxon>
        <taxon>metagenomes</taxon>
        <taxon>ecological metagenomes</taxon>
    </lineage>
</organism>
<name>A0A0F9GF82_9ZZZZ</name>